<keyword evidence="3" id="KW-1185">Reference proteome</keyword>
<dbReference type="SUPFAM" id="SSF52266">
    <property type="entry name" value="SGNH hydrolase"/>
    <property type="match status" value="1"/>
</dbReference>
<dbReference type="InterPro" id="IPR051532">
    <property type="entry name" value="Ester_Hydrolysis_Enzymes"/>
</dbReference>
<dbReference type="Gene3D" id="3.40.50.1110">
    <property type="entry name" value="SGNH hydrolase"/>
    <property type="match status" value="1"/>
</dbReference>
<dbReference type="RefSeq" id="WP_377067818.1">
    <property type="nucleotide sequence ID" value="NZ_JBHSJJ010000016.1"/>
</dbReference>
<feature type="domain" description="SGNH hydrolase-type esterase" evidence="1">
    <location>
        <begin position="44"/>
        <end position="219"/>
    </location>
</feature>
<dbReference type="InterPro" id="IPR013830">
    <property type="entry name" value="SGNH_hydro"/>
</dbReference>
<reference evidence="3" key="1">
    <citation type="journal article" date="2019" name="Int. J. Syst. Evol. Microbiol.">
        <title>The Global Catalogue of Microorganisms (GCM) 10K type strain sequencing project: providing services to taxonomists for standard genome sequencing and annotation.</title>
        <authorList>
            <consortium name="The Broad Institute Genomics Platform"/>
            <consortium name="The Broad Institute Genome Sequencing Center for Infectious Disease"/>
            <person name="Wu L."/>
            <person name="Ma J."/>
        </authorList>
    </citation>
    <scope>NUCLEOTIDE SEQUENCE [LARGE SCALE GENOMIC DNA]</scope>
    <source>
        <strain evidence="3">CGMCC 4.7466</strain>
    </source>
</reference>
<comment type="caution">
    <text evidence="2">The sequence shown here is derived from an EMBL/GenBank/DDBJ whole genome shotgun (WGS) entry which is preliminary data.</text>
</comment>
<proteinExistence type="predicted"/>
<dbReference type="Pfam" id="PF13472">
    <property type="entry name" value="Lipase_GDSL_2"/>
    <property type="match status" value="1"/>
</dbReference>
<dbReference type="Proteomes" id="UP001595818">
    <property type="component" value="Unassembled WGS sequence"/>
</dbReference>
<gene>
    <name evidence="2" type="ORF">ACFPFU_21025</name>
</gene>
<accession>A0ABV9T614</accession>
<dbReference type="EMBL" id="JBHSJJ010000016">
    <property type="protein sequence ID" value="MFC4874201.1"/>
    <property type="molecule type" value="Genomic_DNA"/>
</dbReference>
<protein>
    <submittedName>
        <fullName evidence="2">GDSL-type esterase/lipase family protein</fullName>
    </submittedName>
</protein>
<sequence>MKKKSERITLIFISLSFLIFPFLTVEAKQKSRPFEVKNGDRVVFLGNSLFENEQQYGFVELLLTSRWPDRNITFRNLGWSGDTVFGDARSYYTSPPSAYELMLDQLKKAKPTVVFIAYGAIEALEGEKGISRFSDGLNQLLDKIGELNAAAILLSPIPKLAAGTPEELINHNRDLENYATIIAKTAWERQAVFVDLYRPLKALGAGISDNGFHLNKMGYYHLATILETELGLPENRWSVEIDLDRNALDATTAAKLIQIDPKKKHLTFTVEEKYLPLPLDEEGAAAGLERILKIQGLGKGYFVLETDGRQVASASAKEWANGVNIRQGPLFEQARELQTWINRKDGVFFRQYRPQNRTYIVGFRSYEQGRHLKDLEDMDIILAWLDGQINSSKKPKASTYELKPIR</sequence>
<dbReference type="InterPro" id="IPR036514">
    <property type="entry name" value="SGNH_hydro_sf"/>
</dbReference>
<evidence type="ECO:0000259" key="1">
    <source>
        <dbReference type="Pfam" id="PF13472"/>
    </source>
</evidence>
<name>A0ABV9T614_9BACT</name>
<dbReference type="PANTHER" id="PTHR30383">
    <property type="entry name" value="THIOESTERASE 1/PROTEASE 1/LYSOPHOSPHOLIPASE L1"/>
    <property type="match status" value="1"/>
</dbReference>
<organism evidence="2 3">
    <name type="scientific">Negadavirga shengliensis</name>
    <dbReference type="NCBI Taxonomy" id="1389218"/>
    <lineage>
        <taxon>Bacteria</taxon>
        <taxon>Pseudomonadati</taxon>
        <taxon>Bacteroidota</taxon>
        <taxon>Cytophagia</taxon>
        <taxon>Cytophagales</taxon>
        <taxon>Cyclobacteriaceae</taxon>
        <taxon>Negadavirga</taxon>
    </lineage>
</organism>
<dbReference type="PANTHER" id="PTHR30383:SF5">
    <property type="entry name" value="SGNH HYDROLASE-TYPE ESTERASE DOMAIN-CONTAINING PROTEIN"/>
    <property type="match status" value="1"/>
</dbReference>
<evidence type="ECO:0000313" key="3">
    <source>
        <dbReference type="Proteomes" id="UP001595818"/>
    </source>
</evidence>
<evidence type="ECO:0000313" key="2">
    <source>
        <dbReference type="EMBL" id="MFC4874201.1"/>
    </source>
</evidence>